<dbReference type="SUPFAM" id="SSF53850">
    <property type="entry name" value="Periplasmic binding protein-like II"/>
    <property type="match status" value="1"/>
</dbReference>
<dbReference type="Pfam" id="PF04069">
    <property type="entry name" value="OpuAC"/>
    <property type="match status" value="1"/>
</dbReference>
<dbReference type="GO" id="GO:0022857">
    <property type="term" value="F:transmembrane transporter activity"/>
    <property type="evidence" value="ECO:0007669"/>
    <property type="project" value="InterPro"/>
</dbReference>
<comment type="caution">
    <text evidence="2">The sequence shown here is derived from an EMBL/GenBank/DDBJ whole genome shotgun (WGS) entry which is preliminary data.</text>
</comment>
<proteinExistence type="predicted"/>
<gene>
    <name evidence="2" type="ORF">ASZ90_020099</name>
</gene>
<dbReference type="AlphaFoldDB" id="A0A0W8E2C6"/>
<evidence type="ECO:0000259" key="1">
    <source>
        <dbReference type="Pfam" id="PF04069"/>
    </source>
</evidence>
<evidence type="ECO:0000313" key="2">
    <source>
        <dbReference type="EMBL" id="KUG02467.1"/>
    </source>
</evidence>
<protein>
    <submittedName>
        <fullName evidence="2">Abc transporter substrate-binding protein</fullName>
    </submittedName>
</protein>
<dbReference type="EMBL" id="LNQE01001918">
    <property type="protein sequence ID" value="KUG02467.1"/>
    <property type="molecule type" value="Genomic_DNA"/>
</dbReference>
<reference evidence="2" key="1">
    <citation type="journal article" date="2015" name="Proc. Natl. Acad. Sci. U.S.A.">
        <title>Networks of energetic and metabolic interactions define dynamics in microbial communities.</title>
        <authorList>
            <person name="Embree M."/>
            <person name="Liu J.K."/>
            <person name="Al-Bassam M.M."/>
            <person name="Zengler K."/>
        </authorList>
    </citation>
    <scope>NUCLEOTIDE SEQUENCE</scope>
</reference>
<dbReference type="CDD" id="cd13641">
    <property type="entry name" value="PBP2_HisX_like"/>
    <property type="match status" value="1"/>
</dbReference>
<sequence length="353" mass="39683">MVSKNNKVYNVTRIMLVGVLICCLVLVGCGGQEGSSQPTDTKDVLTLADASWDSIKVHNRIVGFIVEHGYGYPTPEYIFGDTLPLLQGTIKGDVDIYMEVWADNIKEAWETGLTDGTVKDLGPNLPDGPQGWWVPTYMIEGDSERGIEPITPNLKSVSDLPQYWELFKDREVPTKGRFHNSPPGWICTDINEVKMKTYGLEDTFNVFSTGSDAALVTSMVTAYEKGEPWLGYYWEPTWVMGKLDMTMLEEPTYDDAIWNDESNRGCAYPPALVLVGINSGLEEKAPEIVEFLDNYETTLAQNNEFLAYMNDYEGENSEEAAAIYFLITYPEVWEQWVPEDIAAKVNEALKEVK</sequence>
<dbReference type="GO" id="GO:0043190">
    <property type="term" value="C:ATP-binding cassette (ABC) transporter complex"/>
    <property type="evidence" value="ECO:0007669"/>
    <property type="project" value="InterPro"/>
</dbReference>
<organism evidence="2">
    <name type="scientific">hydrocarbon metagenome</name>
    <dbReference type="NCBI Taxonomy" id="938273"/>
    <lineage>
        <taxon>unclassified sequences</taxon>
        <taxon>metagenomes</taxon>
        <taxon>ecological metagenomes</taxon>
    </lineage>
</organism>
<dbReference type="Gene3D" id="3.10.105.10">
    <property type="entry name" value="Dipeptide-binding Protein, Domain 3"/>
    <property type="match status" value="1"/>
</dbReference>
<dbReference type="Gene3D" id="3.40.190.100">
    <property type="entry name" value="Glycine betaine-binding periplasmic protein, domain 2"/>
    <property type="match status" value="1"/>
</dbReference>
<accession>A0A0W8E2C6</accession>
<dbReference type="PROSITE" id="PS51257">
    <property type="entry name" value="PROKAR_LIPOPROTEIN"/>
    <property type="match status" value="1"/>
</dbReference>
<dbReference type="InterPro" id="IPR007210">
    <property type="entry name" value="ABC_Gly_betaine_transp_sub-bd"/>
</dbReference>
<feature type="domain" description="ABC-type glycine betaine transport system substrate-binding" evidence="1">
    <location>
        <begin position="45"/>
        <end position="324"/>
    </location>
</feature>
<name>A0A0W8E2C6_9ZZZZ</name>